<keyword evidence="10" id="KW-1133">Transmembrane helix</keyword>
<feature type="region of interest" description="Disordered" evidence="9">
    <location>
        <begin position="1"/>
        <end position="24"/>
    </location>
</feature>
<evidence type="ECO:0000256" key="6">
    <source>
        <dbReference type="ARBA" id="ARBA00022777"/>
    </source>
</evidence>
<keyword evidence="5" id="KW-0547">Nucleotide-binding</keyword>
<dbReference type="RefSeq" id="WP_345603970.1">
    <property type="nucleotide sequence ID" value="NZ_BAABJO010000004.1"/>
</dbReference>
<evidence type="ECO:0000256" key="2">
    <source>
        <dbReference type="ARBA" id="ARBA00012438"/>
    </source>
</evidence>
<keyword evidence="3" id="KW-0597">Phosphoprotein</keyword>
<dbReference type="Gene3D" id="1.20.5.1930">
    <property type="match status" value="1"/>
</dbReference>
<dbReference type="PANTHER" id="PTHR24421">
    <property type="entry name" value="NITRATE/NITRITE SENSOR PROTEIN NARX-RELATED"/>
    <property type="match status" value="1"/>
</dbReference>
<reference evidence="14" key="1">
    <citation type="journal article" date="2019" name="Int. J. Syst. Evol. Microbiol.">
        <title>The Global Catalogue of Microorganisms (GCM) 10K type strain sequencing project: providing services to taxonomists for standard genome sequencing and annotation.</title>
        <authorList>
            <consortium name="The Broad Institute Genomics Platform"/>
            <consortium name="The Broad Institute Genome Sequencing Center for Infectious Disease"/>
            <person name="Wu L."/>
            <person name="Ma J."/>
        </authorList>
    </citation>
    <scope>NUCLEOTIDE SEQUENCE [LARGE SCALE GENOMIC DNA]</scope>
    <source>
        <strain evidence="14">JCM 18302</strain>
    </source>
</reference>
<protein>
    <recommendedName>
        <fullName evidence="2">histidine kinase</fullName>
        <ecNumber evidence="2">2.7.13.3</ecNumber>
    </recommendedName>
</protein>
<dbReference type="EC" id="2.7.13.3" evidence="2"/>
<feature type="transmembrane region" description="Helical" evidence="10">
    <location>
        <begin position="166"/>
        <end position="188"/>
    </location>
</feature>
<dbReference type="InterPro" id="IPR050482">
    <property type="entry name" value="Sensor_HK_TwoCompSys"/>
</dbReference>
<proteinExistence type="predicted"/>
<keyword evidence="10" id="KW-0812">Transmembrane</keyword>
<keyword evidence="8" id="KW-0902">Two-component regulatory system</keyword>
<gene>
    <name evidence="13" type="ORF">GCM10023320_13930</name>
</gene>
<evidence type="ECO:0000256" key="3">
    <source>
        <dbReference type="ARBA" id="ARBA00022553"/>
    </source>
</evidence>
<evidence type="ECO:0000256" key="10">
    <source>
        <dbReference type="SAM" id="Phobius"/>
    </source>
</evidence>
<dbReference type="EMBL" id="BAABJO010000004">
    <property type="protein sequence ID" value="GAA5115295.1"/>
    <property type="molecule type" value="Genomic_DNA"/>
</dbReference>
<keyword evidence="6" id="KW-0418">Kinase</keyword>
<organism evidence="13 14">
    <name type="scientific">Pseudonocardia adelaidensis</name>
    <dbReference type="NCBI Taxonomy" id="648754"/>
    <lineage>
        <taxon>Bacteria</taxon>
        <taxon>Bacillati</taxon>
        <taxon>Actinomycetota</taxon>
        <taxon>Actinomycetes</taxon>
        <taxon>Pseudonocardiales</taxon>
        <taxon>Pseudonocardiaceae</taxon>
        <taxon>Pseudonocardia</taxon>
    </lineage>
</organism>
<dbReference type="Pfam" id="PF02518">
    <property type="entry name" value="HATPase_c"/>
    <property type="match status" value="1"/>
</dbReference>
<accession>A0ABP9NGY6</accession>
<evidence type="ECO:0000256" key="9">
    <source>
        <dbReference type="SAM" id="MobiDB-lite"/>
    </source>
</evidence>
<dbReference type="Gene3D" id="3.30.565.10">
    <property type="entry name" value="Histidine kinase-like ATPase, C-terminal domain"/>
    <property type="match status" value="1"/>
</dbReference>
<evidence type="ECO:0000256" key="4">
    <source>
        <dbReference type="ARBA" id="ARBA00022679"/>
    </source>
</evidence>
<evidence type="ECO:0000256" key="7">
    <source>
        <dbReference type="ARBA" id="ARBA00022840"/>
    </source>
</evidence>
<dbReference type="Proteomes" id="UP001500804">
    <property type="component" value="Unassembled WGS sequence"/>
</dbReference>
<feature type="transmembrane region" description="Helical" evidence="10">
    <location>
        <begin position="30"/>
        <end position="51"/>
    </location>
</feature>
<name>A0ABP9NGY6_9PSEU</name>
<keyword evidence="10" id="KW-0472">Membrane</keyword>
<dbReference type="SUPFAM" id="SSF55874">
    <property type="entry name" value="ATPase domain of HSP90 chaperone/DNA topoisomerase II/histidine kinase"/>
    <property type="match status" value="1"/>
</dbReference>
<evidence type="ECO:0000313" key="14">
    <source>
        <dbReference type="Proteomes" id="UP001500804"/>
    </source>
</evidence>
<evidence type="ECO:0000256" key="8">
    <source>
        <dbReference type="ARBA" id="ARBA00023012"/>
    </source>
</evidence>
<keyword evidence="4" id="KW-0808">Transferase</keyword>
<feature type="domain" description="Signal transduction histidine kinase subgroup 3 dimerisation and phosphoacceptor" evidence="12">
    <location>
        <begin position="219"/>
        <end position="283"/>
    </location>
</feature>
<feature type="transmembrane region" description="Helical" evidence="10">
    <location>
        <begin position="63"/>
        <end position="84"/>
    </location>
</feature>
<sequence length="433" mass="44159">MSSTAESSTAEATVSRPAQAPRRPAPLHPVVATVCGLVSIGLLLALPAAAARDPEVGPPPHPFGSGWWTVAAVLVLQAVAVAWVGRFRTTVLPGLAALPLVLSWAVPGPAFTLTAVAELAGVFLAVVAHGPRRPWVALAATALLLATAQCLNDVRSGASDPATAAVGGLGQAVVVVGLPLLVGLVVAAQRDAREARHQEVAALRREQDALLQAAVSQQRVAMSRELHDIAAHHMSGIALMAAALGRQIDSDPATAKRSAREIRAQSSAVLDDLRRLVGLLRDGSDAGRPVETLDALSALVATRRAAGTEIDLVLPAATPGVGPLAQLVAYRMVQEALANAAAHAPGARCTVEVGDPHDGRVTISVRNGAPAGADPGPGGGFGLIGMAERAQLVGGDLTYGATQDGGWEVRLTLPVEDVISTMRAPAPLPEAPA</sequence>
<dbReference type="InterPro" id="IPR003594">
    <property type="entry name" value="HATPase_dom"/>
</dbReference>
<dbReference type="InterPro" id="IPR036890">
    <property type="entry name" value="HATPase_C_sf"/>
</dbReference>
<feature type="compositionally biased region" description="Low complexity" evidence="9">
    <location>
        <begin position="1"/>
        <end position="22"/>
    </location>
</feature>
<evidence type="ECO:0000313" key="13">
    <source>
        <dbReference type="EMBL" id="GAA5115295.1"/>
    </source>
</evidence>
<evidence type="ECO:0000256" key="1">
    <source>
        <dbReference type="ARBA" id="ARBA00000085"/>
    </source>
</evidence>
<keyword evidence="14" id="KW-1185">Reference proteome</keyword>
<dbReference type="Pfam" id="PF07730">
    <property type="entry name" value="HisKA_3"/>
    <property type="match status" value="1"/>
</dbReference>
<keyword evidence="7" id="KW-0067">ATP-binding</keyword>
<feature type="domain" description="Histidine kinase/HSP90-like ATPase" evidence="11">
    <location>
        <begin position="329"/>
        <end position="416"/>
    </location>
</feature>
<dbReference type="InterPro" id="IPR011712">
    <property type="entry name" value="Sig_transdc_His_kin_sub3_dim/P"/>
</dbReference>
<feature type="transmembrane region" description="Helical" evidence="10">
    <location>
        <begin position="135"/>
        <end position="154"/>
    </location>
</feature>
<comment type="catalytic activity">
    <reaction evidence="1">
        <text>ATP + protein L-histidine = ADP + protein N-phospho-L-histidine.</text>
        <dbReference type="EC" id="2.7.13.3"/>
    </reaction>
</comment>
<evidence type="ECO:0000259" key="11">
    <source>
        <dbReference type="Pfam" id="PF02518"/>
    </source>
</evidence>
<dbReference type="PANTHER" id="PTHR24421:SF10">
    <property type="entry name" value="NITRATE_NITRITE SENSOR PROTEIN NARQ"/>
    <property type="match status" value="1"/>
</dbReference>
<comment type="caution">
    <text evidence="13">The sequence shown here is derived from an EMBL/GenBank/DDBJ whole genome shotgun (WGS) entry which is preliminary data.</text>
</comment>
<evidence type="ECO:0000256" key="5">
    <source>
        <dbReference type="ARBA" id="ARBA00022741"/>
    </source>
</evidence>
<evidence type="ECO:0000259" key="12">
    <source>
        <dbReference type="Pfam" id="PF07730"/>
    </source>
</evidence>
<feature type="transmembrane region" description="Helical" evidence="10">
    <location>
        <begin position="104"/>
        <end position="128"/>
    </location>
</feature>